<protein>
    <submittedName>
        <fullName evidence="7">Sigma-54-dependent Fis family transcriptional regulator</fullName>
    </submittedName>
</protein>
<keyword evidence="8" id="KW-1185">Reference proteome</keyword>
<dbReference type="InterPro" id="IPR003593">
    <property type="entry name" value="AAA+_ATPase"/>
</dbReference>
<keyword evidence="1" id="KW-0547">Nucleotide-binding</keyword>
<dbReference type="EMBL" id="JADIKL010000009">
    <property type="protein sequence ID" value="MFK2932106.1"/>
    <property type="molecule type" value="Genomic_DNA"/>
</dbReference>
<dbReference type="Pfam" id="PF06490">
    <property type="entry name" value="FleQ"/>
    <property type="match status" value="1"/>
</dbReference>
<name>A0ABW8KJG8_9GAMM</name>
<evidence type="ECO:0000256" key="1">
    <source>
        <dbReference type="ARBA" id="ARBA00022741"/>
    </source>
</evidence>
<reference evidence="7 8" key="1">
    <citation type="submission" date="2020-10" db="EMBL/GenBank/DDBJ databases">
        <title>Phylogeny of dyella-like bacteria.</title>
        <authorList>
            <person name="Fu J."/>
        </authorList>
    </citation>
    <scope>NUCLEOTIDE SEQUENCE [LARGE SCALE GENOMIC DNA]</scope>
    <source>
        <strain evidence="7 8">DKC-1</strain>
    </source>
</reference>
<dbReference type="PANTHER" id="PTHR32071">
    <property type="entry name" value="TRANSCRIPTIONAL REGULATORY PROTEIN"/>
    <property type="match status" value="1"/>
</dbReference>
<gene>
    <name evidence="7" type="ORF">ISP14_15080</name>
</gene>
<evidence type="ECO:0000259" key="6">
    <source>
        <dbReference type="PROSITE" id="PS50045"/>
    </source>
</evidence>
<dbReference type="PANTHER" id="PTHR32071:SF117">
    <property type="entry name" value="PTS-DEPENDENT DIHYDROXYACETONE KINASE OPERON REGULATORY PROTEIN-RELATED"/>
    <property type="match status" value="1"/>
</dbReference>
<dbReference type="InterPro" id="IPR027417">
    <property type="entry name" value="P-loop_NTPase"/>
</dbReference>
<dbReference type="Proteomes" id="UP001620397">
    <property type="component" value="Unassembled WGS sequence"/>
</dbReference>
<dbReference type="Pfam" id="PF02954">
    <property type="entry name" value="HTH_8"/>
    <property type="match status" value="1"/>
</dbReference>
<keyword evidence="5" id="KW-0804">Transcription</keyword>
<dbReference type="PROSITE" id="PS00688">
    <property type="entry name" value="SIGMA54_INTERACT_3"/>
    <property type="match status" value="1"/>
</dbReference>
<dbReference type="PRINTS" id="PR01590">
    <property type="entry name" value="HTHFIS"/>
</dbReference>
<dbReference type="InterPro" id="IPR002197">
    <property type="entry name" value="HTH_Fis"/>
</dbReference>
<dbReference type="PROSITE" id="PS00675">
    <property type="entry name" value="SIGMA54_INTERACT_1"/>
    <property type="match status" value="1"/>
</dbReference>
<dbReference type="Pfam" id="PF00158">
    <property type="entry name" value="Sigma54_activat"/>
    <property type="match status" value="1"/>
</dbReference>
<evidence type="ECO:0000256" key="2">
    <source>
        <dbReference type="ARBA" id="ARBA00022840"/>
    </source>
</evidence>
<dbReference type="PROSITE" id="PS00676">
    <property type="entry name" value="SIGMA54_INTERACT_2"/>
    <property type="match status" value="1"/>
</dbReference>
<dbReference type="Gene3D" id="1.10.10.60">
    <property type="entry name" value="Homeodomain-like"/>
    <property type="match status" value="1"/>
</dbReference>
<dbReference type="SUPFAM" id="SSF52540">
    <property type="entry name" value="P-loop containing nucleoside triphosphate hydrolases"/>
    <property type="match status" value="1"/>
</dbReference>
<feature type="domain" description="Sigma-54 factor interaction" evidence="6">
    <location>
        <begin position="201"/>
        <end position="429"/>
    </location>
</feature>
<dbReference type="InterPro" id="IPR058031">
    <property type="entry name" value="AAA_lid_NorR"/>
</dbReference>
<sequence>MRLRQTLAHAAQSGRRGSSDERRFAVATAAKVGLLVALGSSSRRRKVGTDEQRAPLEAVGCDLCVRRRGVQKFDFLVIEPDAERASAVLSALHFLGYRPRHAADCKLADESIHDWRAVYVGGVDDEAETERQLGLLGDAAHRVPMLVAADVPLAVRYARTAAQSAARVGMLEFPLRYEQVAEALRGIHARQPDTQPAALRFVGNSAPMLRVNALIRQVAPFDSTVLVLGESGTGKEMVARAVHEHSGRRDKPFVAINCGAIPAELLESELFGHEKGAFTGAISARKGRFELAEGGTLFLDEIGDMSLPMQVKLLRVLQERVYERVGGTRTQRCDVRIIAATHRNLEQSIAEGRFREDLFYRLSVFPLELPALRERLEDLPLLIEEFNQRLARRGLGVARFSAGAMQTLRDHAWPGNVRELANLVERMAILCPHGEVRASELPSKYRHAHAGDEVHGAALLAMMEDGLVPSAAIGVQPVDEAQRLLPEDGIDLKDHLADIEVGLIRQALDVTGGVVAHAARLLRMQRTTLVEKLRKYGLQANNSLAA</sequence>
<dbReference type="InterPro" id="IPR025662">
    <property type="entry name" value="Sigma_54_int_dom_ATP-bd_1"/>
</dbReference>
<dbReference type="InterPro" id="IPR025944">
    <property type="entry name" value="Sigma_54_int_dom_CS"/>
</dbReference>
<dbReference type="InterPro" id="IPR002078">
    <property type="entry name" value="Sigma_54_int"/>
</dbReference>
<dbReference type="InterPro" id="IPR025943">
    <property type="entry name" value="Sigma_54_int_dom_ATP-bd_2"/>
</dbReference>
<dbReference type="Gene3D" id="3.40.50.2300">
    <property type="match status" value="1"/>
</dbReference>
<dbReference type="SMART" id="SM00382">
    <property type="entry name" value="AAA"/>
    <property type="match status" value="1"/>
</dbReference>
<dbReference type="Gene3D" id="3.40.50.300">
    <property type="entry name" value="P-loop containing nucleotide triphosphate hydrolases"/>
    <property type="match status" value="1"/>
</dbReference>
<evidence type="ECO:0000256" key="3">
    <source>
        <dbReference type="ARBA" id="ARBA00023015"/>
    </source>
</evidence>
<dbReference type="InterPro" id="IPR010518">
    <property type="entry name" value="FleQ"/>
</dbReference>
<evidence type="ECO:0000313" key="7">
    <source>
        <dbReference type="EMBL" id="MFK2932106.1"/>
    </source>
</evidence>
<dbReference type="CDD" id="cd00009">
    <property type="entry name" value="AAA"/>
    <property type="match status" value="1"/>
</dbReference>
<dbReference type="SUPFAM" id="SSF46689">
    <property type="entry name" value="Homeodomain-like"/>
    <property type="match status" value="1"/>
</dbReference>
<comment type="caution">
    <text evidence="7">The sequence shown here is derived from an EMBL/GenBank/DDBJ whole genome shotgun (WGS) entry which is preliminary data.</text>
</comment>
<proteinExistence type="predicted"/>
<evidence type="ECO:0000256" key="5">
    <source>
        <dbReference type="ARBA" id="ARBA00023163"/>
    </source>
</evidence>
<organism evidence="7 8">
    <name type="scientific">Dyella agri</name>
    <dbReference type="NCBI Taxonomy" id="1926869"/>
    <lineage>
        <taxon>Bacteria</taxon>
        <taxon>Pseudomonadati</taxon>
        <taxon>Pseudomonadota</taxon>
        <taxon>Gammaproteobacteria</taxon>
        <taxon>Lysobacterales</taxon>
        <taxon>Rhodanobacteraceae</taxon>
        <taxon>Dyella</taxon>
    </lineage>
</organism>
<dbReference type="InterPro" id="IPR009057">
    <property type="entry name" value="Homeodomain-like_sf"/>
</dbReference>
<accession>A0ABW8KJG8</accession>
<evidence type="ECO:0000256" key="4">
    <source>
        <dbReference type="ARBA" id="ARBA00023125"/>
    </source>
</evidence>
<keyword evidence="3" id="KW-0805">Transcription regulation</keyword>
<dbReference type="Gene3D" id="1.10.8.60">
    <property type="match status" value="1"/>
</dbReference>
<dbReference type="PROSITE" id="PS50045">
    <property type="entry name" value="SIGMA54_INTERACT_4"/>
    <property type="match status" value="1"/>
</dbReference>
<keyword evidence="4" id="KW-0238">DNA-binding</keyword>
<keyword evidence="2" id="KW-0067">ATP-binding</keyword>
<dbReference type="Pfam" id="PF25601">
    <property type="entry name" value="AAA_lid_14"/>
    <property type="match status" value="1"/>
</dbReference>
<evidence type="ECO:0000313" key="8">
    <source>
        <dbReference type="Proteomes" id="UP001620397"/>
    </source>
</evidence>